<evidence type="ECO:0000256" key="10">
    <source>
        <dbReference type="ARBA" id="ARBA00048513"/>
    </source>
</evidence>
<dbReference type="Pfam" id="PF00561">
    <property type="entry name" value="Abhydrolase_1"/>
    <property type="match status" value="2"/>
</dbReference>
<evidence type="ECO:0000256" key="4">
    <source>
        <dbReference type="ARBA" id="ARBA00042703"/>
    </source>
</evidence>
<evidence type="ECO:0000256" key="3">
    <source>
        <dbReference type="ARBA" id="ARBA00026104"/>
    </source>
</evidence>
<evidence type="ECO:0000313" key="13">
    <source>
        <dbReference type="EMBL" id="KAG7303486.1"/>
    </source>
</evidence>
<sequence>MIIRQARPVFNRASLNARQNSRGLILSYKVIGERAQGTEDPPIMIFHALLGHKKTWEPIAKTFNTMTSRAVVVVDLRNHGESPHTNTHRYPDLSEDIARLCDKLGIPQATMVGHGIGGRAAMYLALTEPERVKSLLVIDVSPISSPSPELYLTIIEAMRNFSLKPYKNPLQAQDAFKKELRPLIPDEYVLNIVVSNIAVKNSVLTWTCNLEVLKKEFQHIKVFPKLKNKQYFGPTLFLGGQLSDFLPPDDLTGIRGYFPAVVVRFVRKTCHNPHLEDPKGFFEASIKFLKLNNKHHQVSRTAACVANEAETVELAYASYESTSDVENPATPPLIILHGLLGSKNNWNSMSKAIHKKTGRKVISVDARNHGDSRHSSQHTYIHMAHDVMSLLQKLELSKVSVLGHSMGGRTAMVLSLLCSDLISSLVVVDISPIKTSPQIYSMGNLFDALQTVSIRPGIPMSKARKLADEQLKPTISDLNLRNFLITNLIQTNTGAFTWRVNIPALKENFQSHIASFPSNLKGLQFSGPSLFIGGSQSDYIGKDELKDIQEIFPMADLVFIEGAGHWVHSQKPEQFLDVVCKFLQEK</sequence>
<comment type="caution">
    <text evidence="13">The sequence shown here is derived from an EMBL/GenBank/DDBJ whole genome shotgun (WGS) entry which is preliminary data.</text>
</comment>
<name>A0ABQ7QE26_PLUXY</name>
<dbReference type="Gene3D" id="3.40.50.1820">
    <property type="entry name" value="alpha/beta hydrolase"/>
    <property type="match status" value="2"/>
</dbReference>
<dbReference type="Proteomes" id="UP000823941">
    <property type="component" value="Chromosome 16"/>
</dbReference>
<dbReference type="PANTHER" id="PTHR46118">
    <property type="entry name" value="PROTEIN ABHD11"/>
    <property type="match status" value="1"/>
</dbReference>
<feature type="domain" description="AB hydrolase-1" evidence="12">
    <location>
        <begin position="41"/>
        <end position="278"/>
    </location>
</feature>
<evidence type="ECO:0000256" key="2">
    <source>
        <dbReference type="ARBA" id="ARBA00022801"/>
    </source>
</evidence>
<feature type="domain" description="AB hydrolase-1" evidence="12">
    <location>
        <begin position="331"/>
        <end position="572"/>
    </location>
</feature>
<evidence type="ECO:0000256" key="1">
    <source>
        <dbReference type="ARBA" id="ARBA00008645"/>
    </source>
</evidence>
<comment type="catalytic activity">
    <reaction evidence="8">
        <text>1-octadecanoyl-2-(4Z,7Z,10Z,13Z,16Z,19Z-docosahexaenoyl)-sn-glycerol + H2O = 2-(4Z,7Z,10Z,13Z,16Z,19Z-docosahexaenoyl)-glycerol + octadecanoate + H(+)</text>
        <dbReference type="Rhea" id="RHEA:77107"/>
        <dbReference type="ChEBI" id="CHEBI:15377"/>
        <dbReference type="ChEBI" id="CHEBI:15378"/>
        <dbReference type="ChEBI" id="CHEBI:25629"/>
        <dbReference type="ChEBI" id="CHEBI:77129"/>
        <dbReference type="ChEBI" id="CHEBI:186738"/>
    </reaction>
</comment>
<dbReference type="EC" id="3.1.1.116" evidence="3"/>
<dbReference type="InterPro" id="IPR000073">
    <property type="entry name" value="AB_hydrolase_1"/>
</dbReference>
<evidence type="ECO:0000256" key="9">
    <source>
        <dbReference type="ARBA" id="ARBA00048504"/>
    </source>
</evidence>
<evidence type="ECO:0000256" key="7">
    <source>
        <dbReference type="ARBA" id="ARBA00044064"/>
    </source>
</evidence>
<dbReference type="PANTHER" id="PTHR46118:SF4">
    <property type="entry name" value="PROTEIN ABHD11"/>
    <property type="match status" value="1"/>
</dbReference>
<reference evidence="13 14" key="1">
    <citation type="submission" date="2021-06" db="EMBL/GenBank/DDBJ databases">
        <title>A haploid diamondback moth (Plutella xylostella L.) genome assembly resolves 31 chromosomes and identifies a diamide resistance mutation.</title>
        <authorList>
            <person name="Ward C.M."/>
            <person name="Perry K.D."/>
            <person name="Baker G."/>
            <person name="Powis K."/>
            <person name="Heckel D.G."/>
            <person name="Baxter S.W."/>
        </authorList>
    </citation>
    <scope>NUCLEOTIDE SEQUENCE [LARGE SCALE GENOMIC DNA]</scope>
    <source>
        <strain evidence="13 14">LV</strain>
        <tissue evidence="13">Single pupa</tissue>
    </source>
</reference>
<comment type="catalytic activity">
    <reaction evidence="5">
        <text>a 1,2-diacyl-sn-glycerol + H2O = a 2-acylglycerol + a fatty acid + H(+)</text>
        <dbReference type="Rhea" id="RHEA:33275"/>
        <dbReference type="ChEBI" id="CHEBI:15377"/>
        <dbReference type="ChEBI" id="CHEBI:15378"/>
        <dbReference type="ChEBI" id="CHEBI:17389"/>
        <dbReference type="ChEBI" id="CHEBI:17815"/>
        <dbReference type="ChEBI" id="CHEBI:28868"/>
        <dbReference type="EC" id="3.1.1.116"/>
    </reaction>
</comment>
<evidence type="ECO:0000256" key="5">
    <source>
        <dbReference type="ARBA" id="ARBA00043667"/>
    </source>
</evidence>
<dbReference type="PRINTS" id="PR00111">
    <property type="entry name" value="ABHYDROLASE"/>
</dbReference>
<dbReference type="SUPFAM" id="SSF53474">
    <property type="entry name" value="alpha/beta-Hydrolases"/>
    <property type="match status" value="2"/>
</dbReference>
<protein>
    <recommendedName>
        <fullName evidence="7">sn-1-specific diacylglycerol lipase ABHD11</fullName>
        <ecNumber evidence="3">3.1.1.116</ecNumber>
    </recommendedName>
    <alternativeName>
        <fullName evidence="4">Alpha/beta hydrolase domain-containing protein 11</fullName>
    </alternativeName>
</protein>
<evidence type="ECO:0000256" key="11">
    <source>
        <dbReference type="ARBA" id="ARBA00048919"/>
    </source>
</evidence>
<comment type="catalytic activity">
    <reaction evidence="6">
        <text>a 1,3-diacyl-sn-glycerol + H2O = a 1-acyl-sn-glycerol + a fatty acid + H(+)</text>
        <dbReference type="Rhea" id="RHEA:38503"/>
        <dbReference type="ChEBI" id="CHEBI:15377"/>
        <dbReference type="ChEBI" id="CHEBI:15378"/>
        <dbReference type="ChEBI" id="CHEBI:28868"/>
        <dbReference type="ChEBI" id="CHEBI:64683"/>
        <dbReference type="ChEBI" id="CHEBI:77272"/>
    </reaction>
</comment>
<evidence type="ECO:0000256" key="8">
    <source>
        <dbReference type="ARBA" id="ARBA00048283"/>
    </source>
</evidence>
<gene>
    <name evidence="13" type="ORF">JYU34_012010</name>
</gene>
<keyword evidence="2" id="KW-0378">Hydrolase</keyword>
<keyword evidence="14" id="KW-1185">Reference proteome</keyword>
<dbReference type="EMBL" id="JAHIBW010000016">
    <property type="protein sequence ID" value="KAG7303486.1"/>
    <property type="molecule type" value="Genomic_DNA"/>
</dbReference>
<comment type="catalytic activity">
    <reaction evidence="11">
        <text>1-octadecanoyl-2-(5Z,8Z,11Z,14Z-eicosatetraenoyl)-sn-glycerol + H2O = 2-(5Z,8Z,11Z,14Z-eicosatetraenoyl)-glycerol + octadecanoate + H(+)</text>
        <dbReference type="Rhea" id="RHEA:38507"/>
        <dbReference type="ChEBI" id="CHEBI:15377"/>
        <dbReference type="ChEBI" id="CHEBI:15378"/>
        <dbReference type="ChEBI" id="CHEBI:25629"/>
        <dbReference type="ChEBI" id="CHEBI:52392"/>
        <dbReference type="ChEBI" id="CHEBI:75728"/>
    </reaction>
</comment>
<evidence type="ECO:0000256" key="6">
    <source>
        <dbReference type="ARBA" id="ARBA00043742"/>
    </source>
</evidence>
<evidence type="ECO:0000259" key="12">
    <source>
        <dbReference type="Pfam" id="PF00561"/>
    </source>
</evidence>
<dbReference type="InterPro" id="IPR029058">
    <property type="entry name" value="AB_hydrolase_fold"/>
</dbReference>
<proteinExistence type="inferred from homology"/>
<evidence type="ECO:0000313" key="14">
    <source>
        <dbReference type="Proteomes" id="UP000823941"/>
    </source>
</evidence>
<comment type="similarity">
    <text evidence="1">Belongs to the AB hydrolase superfamily.</text>
</comment>
<organism evidence="13 14">
    <name type="scientific">Plutella xylostella</name>
    <name type="common">Diamondback moth</name>
    <name type="synonym">Plutella maculipennis</name>
    <dbReference type="NCBI Taxonomy" id="51655"/>
    <lineage>
        <taxon>Eukaryota</taxon>
        <taxon>Metazoa</taxon>
        <taxon>Ecdysozoa</taxon>
        <taxon>Arthropoda</taxon>
        <taxon>Hexapoda</taxon>
        <taxon>Insecta</taxon>
        <taxon>Pterygota</taxon>
        <taxon>Neoptera</taxon>
        <taxon>Endopterygota</taxon>
        <taxon>Lepidoptera</taxon>
        <taxon>Glossata</taxon>
        <taxon>Ditrysia</taxon>
        <taxon>Yponomeutoidea</taxon>
        <taxon>Plutellidae</taxon>
        <taxon>Plutella</taxon>
    </lineage>
</organism>
<comment type="catalytic activity">
    <reaction evidence="10">
        <text>1-octadecanoyl-2-(9Z-octadecenoyl)-sn-glycerol + H2O = 2-(9Z-octadecenoyl)-glycerol + octadecanoate + H(+)</text>
        <dbReference type="Rhea" id="RHEA:77103"/>
        <dbReference type="ChEBI" id="CHEBI:15377"/>
        <dbReference type="ChEBI" id="CHEBI:15378"/>
        <dbReference type="ChEBI" id="CHEBI:25629"/>
        <dbReference type="ChEBI" id="CHEBI:73990"/>
        <dbReference type="ChEBI" id="CHEBI:75468"/>
    </reaction>
</comment>
<comment type="catalytic activity">
    <reaction evidence="9">
        <text>1,2-didecanoylglycerol + H2O = decanoylglycerol + decanoate + H(+)</text>
        <dbReference type="Rhea" id="RHEA:48596"/>
        <dbReference type="ChEBI" id="CHEBI:11152"/>
        <dbReference type="ChEBI" id="CHEBI:15377"/>
        <dbReference type="ChEBI" id="CHEBI:15378"/>
        <dbReference type="ChEBI" id="CHEBI:27689"/>
        <dbReference type="ChEBI" id="CHEBI:90605"/>
    </reaction>
</comment>
<accession>A0ABQ7QE26</accession>